<name>A0AAX6GWV7_IRIPA</name>
<keyword evidence="2" id="KW-1185">Reference proteome</keyword>
<gene>
    <name evidence="1" type="ORF">M6B38_342610</name>
</gene>
<proteinExistence type="predicted"/>
<reference evidence="1" key="2">
    <citation type="submission" date="2023-04" db="EMBL/GenBank/DDBJ databases">
        <authorList>
            <person name="Bruccoleri R.E."/>
            <person name="Oakeley E.J."/>
            <person name="Faust A.-M."/>
            <person name="Dessus-Babus S."/>
            <person name="Altorfer M."/>
            <person name="Burckhardt D."/>
            <person name="Oertli M."/>
            <person name="Naumann U."/>
            <person name="Petersen F."/>
            <person name="Wong J."/>
        </authorList>
    </citation>
    <scope>NUCLEOTIDE SEQUENCE</scope>
    <source>
        <strain evidence="1">GSM-AAB239-AS_SAM_17_03QT</strain>
        <tissue evidence="1">Leaf</tissue>
    </source>
</reference>
<organism evidence="1 2">
    <name type="scientific">Iris pallida</name>
    <name type="common">Sweet iris</name>
    <dbReference type="NCBI Taxonomy" id="29817"/>
    <lineage>
        <taxon>Eukaryota</taxon>
        <taxon>Viridiplantae</taxon>
        <taxon>Streptophyta</taxon>
        <taxon>Embryophyta</taxon>
        <taxon>Tracheophyta</taxon>
        <taxon>Spermatophyta</taxon>
        <taxon>Magnoliopsida</taxon>
        <taxon>Liliopsida</taxon>
        <taxon>Asparagales</taxon>
        <taxon>Iridaceae</taxon>
        <taxon>Iridoideae</taxon>
        <taxon>Irideae</taxon>
        <taxon>Iris</taxon>
    </lineage>
</organism>
<evidence type="ECO:0000313" key="2">
    <source>
        <dbReference type="Proteomes" id="UP001140949"/>
    </source>
</evidence>
<dbReference type="AlphaFoldDB" id="A0AAX6GWV7"/>
<comment type="caution">
    <text evidence="1">The sequence shown here is derived from an EMBL/GenBank/DDBJ whole genome shotgun (WGS) entry which is preliminary data.</text>
</comment>
<protein>
    <submittedName>
        <fullName evidence="1">Uncharacterized protein</fullName>
    </submittedName>
</protein>
<dbReference type="Proteomes" id="UP001140949">
    <property type="component" value="Unassembled WGS sequence"/>
</dbReference>
<evidence type="ECO:0000313" key="1">
    <source>
        <dbReference type="EMBL" id="KAJ6832983.1"/>
    </source>
</evidence>
<accession>A0AAX6GWV7</accession>
<sequence length="110" mass="12574">MLSFIYSSLSISSPPPLLLCHLPLLLPHMSRASFSIHTGVSFMKRFTMEEDDMAEREETTMVMERCGMSLTDRVARASMSVGHWVQKVLLRSSMWRRSCEVCRCRGTTRG</sequence>
<reference evidence="1" key="1">
    <citation type="journal article" date="2023" name="GigaByte">
        <title>Genome assembly of the bearded iris, Iris pallida Lam.</title>
        <authorList>
            <person name="Bruccoleri R.E."/>
            <person name="Oakeley E.J."/>
            <person name="Faust A.M.E."/>
            <person name="Altorfer M."/>
            <person name="Dessus-Babus S."/>
            <person name="Burckhardt D."/>
            <person name="Oertli M."/>
            <person name="Naumann U."/>
            <person name="Petersen F."/>
            <person name="Wong J."/>
        </authorList>
    </citation>
    <scope>NUCLEOTIDE SEQUENCE</scope>
    <source>
        <strain evidence="1">GSM-AAB239-AS_SAM_17_03QT</strain>
    </source>
</reference>
<dbReference type="EMBL" id="JANAVB010015600">
    <property type="protein sequence ID" value="KAJ6832983.1"/>
    <property type="molecule type" value="Genomic_DNA"/>
</dbReference>